<dbReference type="AlphaFoldDB" id="A0AAV7VC86"/>
<feature type="region of interest" description="Disordered" evidence="2">
    <location>
        <begin position="43"/>
        <end position="73"/>
    </location>
</feature>
<evidence type="ECO:0000256" key="1">
    <source>
        <dbReference type="ARBA" id="ARBA00010326"/>
    </source>
</evidence>
<gene>
    <name evidence="3" type="ORF">NDU88_002342</name>
</gene>
<comment type="caution">
    <text evidence="3">The sequence shown here is derived from an EMBL/GenBank/DDBJ whole genome shotgun (WGS) entry which is preliminary data.</text>
</comment>
<evidence type="ECO:0000313" key="3">
    <source>
        <dbReference type="EMBL" id="KAJ1198501.1"/>
    </source>
</evidence>
<dbReference type="EMBL" id="JANPWB010000003">
    <property type="protein sequence ID" value="KAJ1198501.1"/>
    <property type="molecule type" value="Genomic_DNA"/>
</dbReference>
<evidence type="ECO:0000256" key="2">
    <source>
        <dbReference type="SAM" id="MobiDB-lite"/>
    </source>
</evidence>
<dbReference type="InterPro" id="IPR006804">
    <property type="entry name" value="BCL7"/>
</dbReference>
<organism evidence="3 4">
    <name type="scientific">Pleurodeles waltl</name>
    <name type="common">Iberian ribbed newt</name>
    <dbReference type="NCBI Taxonomy" id="8319"/>
    <lineage>
        <taxon>Eukaryota</taxon>
        <taxon>Metazoa</taxon>
        <taxon>Chordata</taxon>
        <taxon>Craniata</taxon>
        <taxon>Vertebrata</taxon>
        <taxon>Euteleostomi</taxon>
        <taxon>Amphibia</taxon>
        <taxon>Batrachia</taxon>
        <taxon>Caudata</taxon>
        <taxon>Salamandroidea</taxon>
        <taxon>Salamandridae</taxon>
        <taxon>Pleurodelinae</taxon>
        <taxon>Pleurodeles</taxon>
    </lineage>
</organism>
<proteinExistence type="inferred from homology"/>
<name>A0AAV7VC86_PLEWA</name>
<keyword evidence="4" id="KW-1185">Reference proteome</keyword>
<dbReference type="Pfam" id="PF04714">
    <property type="entry name" value="BCL_N"/>
    <property type="match status" value="1"/>
</dbReference>
<feature type="compositionally biased region" description="Basic and acidic residues" evidence="2">
    <location>
        <begin position="52"/>
        <end position="64"/>
    </location>
</feature>
<comment type="similarity">
    <text evidence="1">Belongs to the BCL7 family.</text>
</comment>
<sequence length="73" mass="7914">MSGRTARAKTRSWAKDDIKKVMVVIEKGEALGDSGRHLLAHLQMGPNNRSPRRGEAETTADSRKAAAGPGKTW</sequence>
<protein>
    <submittedName>
        <fullName evidence="3">Uncharacterized protein</fullName>
    </submittedName>
</protein>
<dbReference type="Proteomes" id="UP001066276">
    <property type="component" value="Chromosome 2_1"/>
</dbReference>
<evidence type="ECO:0000313" key="4">
    <source>
        <dbReference type="Proteomes" id="UP001066276"/>
    </source>
</evidence>
<reference evidence="3" key="1">
    <citation type="journal article" date="2022" name="bioRxiv">
        <title>Sequencing and chromosome-scale assembly of the giantPleurodeles waltlgenome.</title>
        <authorList>
            <person name="Brown T."/>
            <person name="Elewa A."/>
            <person name="Iarovenko S."/>
            <person name="Subramanian E."/>
            <person name="Araus A.J."/>
            <person name="Petzold A."/>
            <person name="Susuki M."/>
            <person name="Suzuki K.-i.T."/>
            <person name="Hayashi T."/>
            <person name="Toyoda A."/>
            <person name="Oliveira C."/>
            <person name="Osipova E."/>
            <person name="Leigh N.D."/>
            <person name="Simon A."/>
            <person name="Yun M.H."/>
        </authorList>
    </citation>
    <scope>NUCLEOTIDE SEQUENCE</scope>
    <source>
        <strain evidence="3">20211129_DDA</strain>
        <tissue evidence="3">Liver</tissue>
    </source>
</reference>
<accession>A0AAV7VC86</accession>